<dbReference type="SUPFAM" id="SSF55729">
    <property type="entry name" value="Acyl-CoA N-acyltransferases (Nat)"/>
    <property type="match status" value="1"/>
</dbReference>
<evidence type="ECO:0000259" key="1">
    <source>
        <dbReference type="PROSITE" id="PS51186"/>
    </source>
</evidence>
<dbReference type="InterPro" id="IPR000182">
    <property type="entry name" value="GNAT_dom"/>
</dbReference>
<sequence length="165" mass="19393">MKINGATLINFIELNEDTQLKILTWRNHPTIKKWMYTDDNILLDNHLNFISSLKSTKDKQYFVVDKDEQQIGVIYFTNIDTNKKECEFGLYANPFEKIAGVGSILEKLCIEYAFDILKLKKLKLEVFSNNKKALNLYKKFNFKEIGKKIVNNKDVICMELKNENR</sequence>
<dbReference type="Pfam" id="PF00583">
    <property type="entry name" value="Acetyltransf_1"/>
    <property type="match status" value="1"/>
</dbReference>
<name>E0UT83_SULAO</name>
<gene>
    <name evidence="2" type="ordered locus">Saut_0137</name>
</gene>
<accession>E0UT83</accession>
<evidence type="ECO:0000313" key="3">
    <source>
        <dbReference type="Proteomes" id="UP000007803"/>
    </source>
</evidence>
<dbReference type="KEGG" id="sua:Saut_0137"/>
<dbReference type="PANTHER" id="PTHR43415">
    <property type="entry name" value="SPERMIDINE N(1)-ACETYLTRANSFERASE"/>
    <property type="match status" value="1"/>
</dbReference>
<keyword evidence="2" id="KW-0808">Transferase</keyword>
<dbReference type="STRING" id="563040.Saut_0137"/>
<dbReference type="InterPro" id="IPR020036">
    <property type="entry name" value="PseH"/>
</dbReference>
<protein>
    <submittedName>
        <fullName evidence="2">Pseudaminic acid biosynthesis N-acetyl transferase</fullName>
    </submittedName>
</protein>
<dbReference type="PROSITE" id="PS51186">
    <property type="entry name" value="GNAT"/>
    <property type="match status" value="1"/>
</dbReference>
<feature type="domain" description="N-acetyltransferase" evidence="1">
    <location>
        <begin position="9"/>
        <end position="163"/>
    </location>
</feature>
<organism evidence="2 3">
    <name type="scientific">Sulfurimonas autotrophica (strain ATCC BAA-671 / DSM 16294 / JCM 11897 / OK10)</name>
    <dbReference type="NCBI Taxonomy" id="563040"/>
    <lineage>
        <taxon>Bacteria</taxon>
        <taxon>Pseudomonadati</taxon>
        <taxon>Campylobacterota</taxon>
        <taxon>Epsilonproteobacteria</taxon>
        <taxon>Campylobacterales</taxon>
        <taxon>Sulfurimonadaceae</taxon>
        <taxon>Sulfurimonas</taxon>
    </lineage>
</organism>
<dbReference type="AlphaFoldDB" id="E0UT83"/>
<keyword evidence="3" id="KW-1185">Reference proteome</keyword>
<dbReference type="HOGENOM" id="CLU_013985_20_1_7"/>
<dbReference type="eggNOG" id="COG1670">
    <property type="taxonomic scope" value="Bacteria"/>
</dbReference>
<dbReference type="Gene3D" id="3.40.630.30">
    <property type="match status" value="1"/>
</dbReference>
<proteinExistence type="predicted"/>
<reference evidence="3" key="1">
    <citation type="journal article" date="2010" name="Stand. Genomic Sci.">
        <title>Complete genome sequence of Sulfurimonas autotrophica type strain (OK10).</title>
        <authorList>
            <person name="Sikorski J."/>
            <person name="Munk C."/>
            <person name="Lapidus A."/>
            <person name="Djao O."/>
            <person name="Lucas S."/>
            <person name="Glavina Del Rio T."/>
            <person name="Nolan M."/>
            <person name="Tice H."/>
            <person name="Han C."/>
            <person name="Cheng J."/>
            <person name="Tapia R."/>
            <person name="Goodwin L."/>
            <person name="Pitluck S."/>
            <person name="Liolios K."/>
            <person name="Ivanova N."/>
            <person name="Mavromatis K."/>
            <person name="Mikhailova N."/>
            <person name="Pati A."/>
            <person name="Sims D."/>
            <person name="Meincke L."/>
            <person name="Brettin T."/>
            <person name="Detter J."/>
            <person name="Chen A."/>
            <person name="Palaniappan K."/>
            <person name="Land M."/>
            <person name="Hauser L."/>
            <person name="Chang Y."/>
            <person name="Jeffries C."/>
            <person name="Rohde M."/>
            <person name="Lang E."/>
            <person name="Spring S."/>
            <person name="Goker M."/>
            <person name="Woyke T."/>
            <person name="Bristow J."/>
            <person name="Eisen J."/>
            <person name="Markowitz V."/>
            <person name="Hugenholtz P."/>
            <person name="Kyrpides N."/>
            <person name="Klenk H."/>
        </authorList>
    </citation>
    <scope>NUCLEOTIDE SEQUENCE [LARGE SCALE GENOMIC DNA]</scope>
    <source>
        <strain evidence="3">ATCC BAA-671 / DSM 16294 / JCM 11897 / OK10</strain>
    </source>
</reference>
<dbReference type="OrthoDB" id="5396834at2"/>
<dbReference type="GO" id="GO:0016747">
    <property type="term" value="F:acyltransferase activity, transferring groups other than amino-acyl groups"/>
    <property type="evidence" value="ECO:0007669"/>
    <property type="project" value="InterPro"/>
</dbReference>
<dbReference type="RefSeq" id="WP_013325942.1">
    <property type="nucleotide sequence ID" value="NC_014506.1"/>
</dbReference>
<dbReference type="EMBL" id="CP002205">
    <property type="protein sequence ID" value="ADN08186.1"/>
    <property type="molecule type" value="Genomic_DNA"/>
</dbReference>
<dbReference type="Proteomes" id="UP000007803">
    <property type="component" value="Chromosome"/>
</dbReference>
<evidence type="ECO:0000313" key="2">
    <source>
        <dbReference type="EMBL" id="ADN08186.1"/>
    </source>
</evidence>
<dbReference type="NCBIfam" id="TIGR03585">
    <property type="entry name" value="PseH"/>
    <property type="match status" value="1"/>
</dbReference>
<dbReference type="InterPro" id="IPR016181">
    <property type="entry name" value="Acyl_CoA_acyltransferase"/>
</dbReference>
<dbReference type="PANTHER" id="PTHR43415:SF3">
    <property type="entry name" value="GNAT-FAMILY ACETYLTRANSFERASE"/>
    <property type="match status" value="1"/>
</dbReference>